<dbReference type="AlphaFoldDB" id="A0AA48KAY9"/>
<evidence type="ECO:0000256" key="1">
    <source>
        <dbReference type="SAM" id="MobiDB-lite"/>
    </source>
</evidence>
<dbReference type="SMART" id="SM00671">
    <property type="entry name" value="SEL1"/>
    <property type="match status" value="1"/>
</dbReference>
<keyword evidence="2" id="KW-0472">Membrane</keyword>
<dbReference type="Pfam" id="PF08238">
    <property type="entry name" value="Sel1"/>
    <property type="match status" value="1"/>
</dbReference>
<feature type="region of interest" description="Disordered" evidence="1">
    <location>
        <begin position="1"/>
        <end position="20"/>
    </location>
</feature>
<feature type="compositionally biased region" description="Basic and acidic residues" evidence="1">
    <location>
        <begin position="1"/>
        <end position="11"/>
    </location>
</feature>
<feature type="transmembrane region" description="Helical" evidence="2">
    <location>
        <begin position="56"/>
        <end position="77"/>
    </location>
</feature>
<accession>A0AA48KAY9</accession>
<keyword evidence="2" id="KW-0812">Transmembrane</keyword>
<organism evidence="3 4">
    <name type="scientific">Mesoterricola silvestris</name>
    <dbReference type="NCBI Taxonomy" id="2927979"/>
    <lineage>
        <taxon>Bacteria</taxon>
        <taxon>Pseudomonadati</taxon>
        <taxon>Acidobacteriota</taxon>
        <taxon>Holophagae</taxon>
        <taxon>Holophagales</taxon>
        <taxon>Holophagaceae</taxon>
        <taxon>Mesoterricola</taxon>
    </lineage>
</organism>
<gene>
    <name evidence="3" type="ORF">METEAL_29660</name>
</gene>
<reference evidence="4" key="1">
    <citation type="journal article" date="2023" name="Int. J. Syst. Evol. Microbiol.">
        <title>Mesoterricola silvestris gen. nov., sp. nov., Mesoterricola sediminis sp. nov., Geothrix oryzae sp. nov., Geothrix edaphica sp. nov., Geothrix rubra sp. nov., and Geothrix limicola sp. nov., six novel members of Acidobacteriota isolated from soils.</title>
        <authorList>
            <person name="Itoh H."/>
            <person name="Sugisawa Y."/>
            <person name="Mise K."/>
            <person name="Xu Z."/>
            <person name="Kuniyasu M."/>
            <person name="Ushijima N."/>
            <person name="Kawano K."/>
            <person name="Kobayashi E."/>
            <person name="Shiratori Y."/>
            <person name="Masuda Y."/>
            <person name="Senoo K."/>
        </authorList>
    </citation>
    <scope>NUCLEOTIDE SEQUENCE [LARGE SCALE GENOMIC DNA]</scope>
    <source>
        <strain evidence="4">W79</strain>
    </source>
</reference>
<dbReference type="RefSeq" id="WP_316412460.1">
    <property type="nucleotide sequence ID" value="NZ_AP027080.1"/>
</dbReference>
<dbReference type="KEGG" id="msil:METEAL_29660"/>
<dbReference type="Proteomes" id="UP001238179">
    <property type="component" value="Chromosome"/>
</dbReference>
<dbReference type="InterPro" id="IPR011990">
    <property type="entry name" value="TPR-like_helical_dom_sf"/>
</dbReference>
<keyword evidence="2" id="KW-1133">Transmembrane helix</keyword>
<evidence type="ECO:0008006" key="5">
    <source>
        <dbReference type="Google" id="ProtNLM"/>
    </source>
</evidence>
<proteinExistence type="predicted"/>
<dbReference type="InterPro" id="IPR006597">
    <property type="entry name" value="Sel1-like"/>
</dbReference>
<name>A0AA48KAY9_9BACT</name>
<dbReference type="SUPFAM" id="SSF81901">
    <property type="entry name" value="HCP-like"/>
    <property type="match status" value="1"/>
</dbReference>
<keyword evidence="4" id="KW-1185">Reference proteome</keyword>
<dbReference type="EMBL" id="AP027080">
    <property type="protein sequence ID" value="BDU73792.1"/>
    <property type="molecule type" value="Genomic_DNA"/>
</dbReference>
<evidence type="ECO:0000313" key="3">
    <source>
        <dbReference type="EMBL" id="BDU73792.1"/>
    </source>
</evidence>
<dbReference type="Gene3D" id="1.25.40.10">
    <property type="entry name" value="Tetratricopeptide repeat domain"/>
    <property type="match status" value="1"/>
</dbReference>
<evidence type="ECO:0000313" key="4">
    <source>
        <dbReference type="Proteomes" id="UP001238179"/>
    </source>
</evidence>
<protein>
    <recommendedName>
        <fullName evidence="5">Sel1 repeat-containing protein</fullName>
    </recommendedName>
</protein>
<evidence type="ECO:0000256" key="2">
    <source>
        <dbReference type="SAM" id="Phobius"/>
    </source>
</evidence>
<sequence length="161" mass="17200">MNENSPHDKTDPGIVPGLKDTQPLRIMPDAGTTQSQPIVAPLPEARTAQTRASRPLLWVFGLLAVAILGGSVAYYFLYPSGEAPSPLHAKAEVPAVLLPYLDKAAQGDSGAMRMLGTMYYNGLNVPADRKEGVKWYRKAAAAGSVAARKDLEQLGLAVDEK</sequence>